<dbReference type="PANTHER" id="PTHR46364">
    <property type="entry name" value="OS08G0421900 PROTEIN"/>
    <property type="match status" value="1"/>
</dbReference>
<evidence type="ECO:0000313" key="4">
    <source>
        <dbReference type="Proteomes" id="UP000236546"/>
    </source>
</evidence>
<feature type="compositionally biased region" description="Basic and acidic residues" evidence="1">
    <location>
        <begin position="355"/>
        <end position="367"/>
    </location>
</feature>
<feature type="compositionally biased region" description="Polar residues" evidence="1">
    <location>
        <begin position="371"/>
        <end position="384"/>
    </location>
</feature>
<evidence type="ECO:0000313" key="3">
    <source>
        <dbReference type="EMBL" id="PNP48485.1"/>
    </source>
</evidence>
<dbReference type="GO" id="GO:0003682">
    <property type="term" value="F:chromatin binding"/>
    <property type="evidence" value="ECO:0007669"/>
    <property type="project" value="InterPro"/>
</dbReference>
<evidence type="ECO:0000256" key="1">
    <source>
        <dbReference type="SAM" id="MobiDB-lite"/>
    </source>
</evidence>
<proteinExistence type="predicted"/>
<reference evidence="3 4" key="1">
    <citation type="submission" date="2017-02" db="EMBL/GenBank/DDBJ databases">
        <title>Genomes of Trichoderma spp. with biocontrol activity.</title>
        <authorList>
            <person name="Gardiner D."/>
            <person name="Kazan K."/>
            <person name="Vos C."/>
            <person name="Harvey P."/>
        </authorList>
    </citation>
    <scope>NUCLEOTIDE SEQUENCE [LARGE SCALE GENOMIC DNA]</scope>
    <source>
        <strain evidence="3 4">A5MH</strain>
    </source>
</reference>
<dbReference type="CDD" id="cd04370">
    <property type="entry name" value="BAH"/>
    <property type="match status" value="1"/>
</dbReference>
<dbReference type="InterPro" id="IPR043151">
    <property type="entry name" value="BAH_sf"/>
</dbReference>
<dbReference type="Gene3D" id="3.30.40.10">
    <property type="entry name" value="Zinc/RING finger domain, C3HC4 (zinc finger)"/>
    <property type="match status" value="1"/>
</dbReference>
<evidence type="ECO:0000259" key="2">
    <source>
        <dbReference type="PROSITE" id="PS51038"/>
    </source>
</evidence>
<dbReference type="AlphaFoldDB" id="A0A2K0TSJ1"/>
<dbReference type="Pfam" id="PF01426">
    <property type="entry name" value="BAH"/>
    <property type="match status" value="1"/>
</dbReference>
<dbReference type="SUPFAM" id="SSF57903">
    <property type="entry name" value="FYVE/PHD zinc finger"/>
    <property type="match status" value="1"/>
</dbReference>
<dbReference type="InterPro" id="IPR001025">
    <property type="entry name" value="BAH_dom"/>
</dbReference>
<gene>
    <name evidence="3" type="ORF">TGAMA5MH_00379</name>
</gene>
<dbReference type="OrthoDB" id="10259622at2759"/>
<feature type="domain" description="BAH" evidence="2">
    <location>
        <begin position="112"/>
        <end position="251"/>
    </location>
</feature>
<dbReference type="SMART" id="SM00439">
    <property type="entry name" value="BAH"/>
    <property type="match status" value="1"/>
</dbReference>
<dbReference type="Gene3D" id="2.30.30.490">
    <property type="match status" value="1"/>
</dbReference>
<comment type="caution">
    <text evidence="3">The sequence shown here is derived from an EMBL/GenBank/DDBJ whole genome shotgun (WGS) entry which is preliminary data.</text>
</comment>
<dbReference type="InterPro" id="IPR013083">
    <property type="entry name" value="Znf_RING/FYVE/PHD"/>
</dbReference>
<accession>A0A2K0TSJ1</accession>
<dbReference type="EMBL" id="MTYH01000006">
    <property type="protein sequence ID" value="PNP48485.1"/>
    <property type="molecule type" value="Genomic_DNA"/>
</dbReference>
<name>A0A2K0TSJ1_9HYPO</name>
<dbReference type="Proteomes" id="UP000236546">
    <property type="component" value="Unassembled WGS sequence"/>
</dbReference>
<dbReference type="PROSITE" id="PS51038">
    <property type="entry name" value="BAH"/>
    <property type="match status" value="1"/>
</dbReference>
<dbReference type="InterPro" id="IPR011011">
    <property type="entry name" value="Znf_FYVE_PHD"/>
</dbReference>
<feature type="compositionally biased region" description="Basic and acidic residues" evidence="1">
    <location>
        <begin position="11"/>
        <end position="28"/>
    </location>
</feature>
<protein>
    <recommendedName>
        <fullName evidence="2">BAH domain-containing protein</fullName>
    </recommendedName>
</protein>
<feature type="compositionally biased region" description="Basic residues" evidence="1">
    <location>
        <begin position="1"/>
        <end position="10"/>
    </location>
</feature>
<feature type="region of interest" description="Disordered" evidence="1">
    <location>
        <begin position="1"/>
        <end position="65"/>
    </location>
</feature>
<organism evidence="3 4">
    <name type="scientific">Trichoderma gamsii</name>
    <dbReference type="NCBI Taxonomy" id="398673"/>
    <lineage>
        <taxon>Eukaryota</taxon>
        <taxon>Fungi</taxon>
        <taxon>Dikarya</taxon>
        <taxon>Ascomycota</taxon>
        <taxon>Pezizomycotina</taxon>
        <taxon>Sordariomycetes</taxon>
        <taxon>Hypocreomycetidae</taxon>
        <taxon>Hypocreales</taxon>
        <taxon>Hypocreaceae</taxon>
        <taxon>Trichoderma</taxon>
    </lineage>
</organism>
<sequence length="446" mass="51200">MSSKPRKRSRPAPDGHAAPDDTVTDKNLADCSFTITVVPEPKPSDRNGPKSKKRKHDKSEKDSNERFQMQNAIFHPEGKFKTGQCLNLYYAVHPSKQWLDMTRYNSFILNGVKYYIEDFVRVAAGTTMERQNSMPAGANKVDKKEDYWVARILEVRASDEHHVYARVYWMYWPEELPLGTLDGKRRIAGRQPYHGQHELIASNHMDIINVVSVEMRVNVRHWIESNDEDVQESLYWRQAFNCRTSELSSIALVCKCKTPSNPDKTLVGCSNKTCEEWMHYDCLLDDVLIRVYDRLGTDIPYKSAIKEETKKDTEDELKERTKGDLRYGLLSPSVEAEDRKSPVIANREIKDQILLKQGDDESSKDTESSTMAPTNPSDKSSKSALTKPGECKKSSKKPWERLFKAMLKLEYGPTAWEVTDLREGVEGGEKKWMEPVYCLLCNTLIE</sequence>
<feature type="region of interest" description="Disordered" evidence="1">
    <location>
        <begin position="355"/>
        <end position="394"/>
    </location>
</feature>